<sequence>MHHTPQIQDSGKPEIIEFYNSTNGGGLLLNPPTNAAIANSHFLNAIIDFAGVNSYVLFTTNLCNGKVQRRDFAISSGKPQINNHISRRLSEARLPRTLRMLTENVIRQPAQAAVEEKAMLPVYLY</sequence>
<protein>
    <submittedName>
        <fullName evidence="1">Uncharacterized protein</fullName>
    </submittedName>
</protein>
<reference evidence="1 2" key="1">
    <citation type="submission" date="2023-02" db="EMBL/GenBank/DDBJ databases">
        <title>LHISI_Scaffold_Assembly.</title>
        <authorList>
            <person name="Stuart O.P."/>
            <person name="Cleave R."/>
            <person name="Magrath M.J.L."/>
            <person name="Mikheyev A.S."/>
        </authorList>
    </citation>
    <scope>NUCLEOTIDE SEQUENCE [LARGE SCALE GENOMIC DNA]</scope>
    <source>
        <strain evidence="1">Daus_M_001</strain>
        <tissue evidence="1">Leg muscle</tissue>
    </source>
</reference>
<organism evidence="1 2">
    <name type="scientific">Dryococelus australis</name>
    <dbReference type="NCBI Taxonomy" id="614101"/>
    <lineage>
        <taxon>Eukaryota</taxon>
        <taxon>Metazoa</taxon>
        <taxon>Ecdysozoa</taxon>
        <taxon>Arthropoda</taxon>
        <taxon>Hexapoda</taxon>
        <taxon>Insecta</taxon>
        <taxon>Pterygota</taxon>
        <taxon>Neoptera</taxon>
        <taxon>Polyneoptera</taxon>
        <taxon>Phasmatodea</taxon>
        <taxon>Verophasmatodea</taxon>
        <taxon>Anareolatae</taxon>
        <taxon>Phasmatidae</taxon>
        <taxon>Eurycanthinae</taxon>
        <taxon>Dryococelus</taxon>
    </lineage>
</organism>
<keyword evidence="2" id="KW-1185">Reference proteome</keyword>
<gene>
    <name evidence="1" type="ORF">PR048_020376</name>
</gene>
<evidence type="ECO:0000313" key="2">
    <source>
        <dbReference type="Proteomes" id="UP001159363"/>
    </source>
</evidence>
<name>A0ABQ9H639_9NEOP</name>
<dbReference type="EMBL" id="JARBHB010000007">
    <property type="protein sequence ID" value="KAJ8879768.1"/>
    <property type="molecule type" value="Genomic_DNA"/>
</dbReference>
<accession>A0ABQ9H639</accession>
<comment type="caution">
    <text evidence="1">The sequence shown here is derived from an EMBL/GenBank/DDBJ whole genome shotgun (WGS) entry which is preliminary data.</text>
</comment>
<proteinExistence type="predicted"/>
<evidence type="ECO:0000313" key="1">
    <source>
        <dbReference type="EMBL" id="KAJ8879768.1"/>
    </source>
</evidence>
<dbReference type="Proteomes" id="UP001159363">
    <property type="component" value="Chromosome 6"/>
</dbReference>